<dbReference type="RefSeq" id="WP_264795035.1">
    <property type="nucleotide sequence ID" value="NZ_BRVS01000005.1"/>
</dbReference>
<dbReference type="InterPro" id="IPR028098">
    <property type="entry name" value="Glyco_trans_4-like_N"/>
</dbReference>
<evidence type="ECO:0000256" key="1">
    <source>
        <dbReference type="ARBA" id="ARBA00022676"/>
    </source>
</evidence>
<dbReference type="Gene3D" id="3.40.50.2000">
    <property type="entry name" value="Glycogen Phosphorylase B"/>
    <property type="match status" value="2"/>
</dbReference>
<dbReference type="EMBL" id="BRVS01000005">
    <property type="protein sequence ID" value="GLB66891.1"/>
    <property type="molecule type" value="Genomic_DNA"/>
</dbReference>
<proteinExistence type="predicted"/>
<sequence>MSSKAGKLLILSLSPLRSDPRVLKQVNLFRDKYDVVTCGFGAAPDGVEDHVKLAAGLPSWPRDPKGLLKRRYRQVYWNIAAVAEASRLLRGRRFDAVLANDANTLPLALSLDSAHGVHADLHEFAPKEHFNKPAWRLLVAPYVRWVCRTFLPEAKSVTTVSDGIARQYGHDFGVEAAVVTNAAPYADLAPKPTSRPIRLIYSSAGQRYRRIEDIISAMDGAPEGLELDLIVMPNEPAYVDELRRQAEPLANVRFREPVPYSELVRTISDYDVSISVIPPTNFNLANALPNKFFEAVQARTALIIGPSPAMQDLLERHGLGAVTEDFSAAALRKVLLGLTPEQVDQWKKNAHQAAEELSSEYQNRGWERAIDALFDGGQRRPR</sequence>
<reference evidence="4 5" key="1">
    <citation type="journal article" date="2023" name="Int. J. Syst. Evol. Microbiol.">
        <title>Arthrobacter mangrovi sp. nov., an actinobacterium isolated from the rhizosphere of a mangrove.</title>
        <authorList>
            <person name="Hamada M."/>
            <person name="Saitou S."/>
            <person name="Enomoto N."/>
            <person name="Nanri K."/>
            <person name="Hidaka K."/>
            <person name="Miura T."/>
            <person name="Tamura T."/>
        </authorList>
    </citation>
    <scope>NUCLEOTIDE SEQUENCE [LARGE SCALE GENOMIC DNA]</scope>
    <source>
        <strain evidence="4 5">NBRC 112813</strain>
    </source>
</reference>
<dbReference type="SUPFAM" id="SSF53756">
    <property type="entry name" value="UDP-Glycosyltransferase/glycogen phosphorylase"/>
    <property type="match status" value="1"/>
</dbReference>
<dbReference type="Proteomes" id="UP001209654">
    <property type="component" value="Unassembled WGS sequence"/>
</dbReference>
<comment type="caution">
    <text evidence="4">The sequence shown here is derived from an EMBL/GenBank/DDBJ whole genome shotgun (WGS) entry which is preliminary data.</text>
</comment>
<accession>A0ABQ5MSD0</accession>
<organism evidence="4 5">
    <name type="scientific">Arthrobacter mangrovi</name>
    <dbReference type="NCBI Taxonomy" id="2966350"/>
    <lineage>
        <taxon>Bacteria</taxon>
        <taxon>Bacillati</taxon>
        <taxon>Actinomycetota</taxon>
        <taxon>Actinomycetes</taxon>
        <taxon>Micrococcales</taxon>
        <taxon>Micrococcaceae</taxon>
        <taxon>Arthrobacter</taxon>
    </lineage>
</organism>
<protein>
    <recommendedName>
        <fullName evidence="3">Glycosyltransferase subfamily 4-like N-terminal domain-containing protein</fullName>
    </recommendedName>
</protein>
<keyword evidence="2" id="KW-0808">Transferase</keyword>
<evidence type="ECO:0000313" key="5">
    <source>
        <dbReference type="Proteomes" id="UP001209654"/>
    </source>
</evidence>
<keyword evidence="5" id="KW-1185">Reference proteome</keyword>
<name>A0ABQ5MSD0_9MICC</name>
<dbReference type="Pfam" id="PF13439">
    <property type="entry name" value="Glyco_transf_4"/>
    <property type="match status" value="1"/>
</dbReference>
<feature type="domain" description="Glycosyltransferase subfamily 4-like N-terminal" evidence="3">
    <location>
        <begin position="35"/>
        <end position="179"/>
    </location>
</feature>
<gene>
    <name evidence="4" type="ORF">AHIS1636_13300</name>
</gene>
<evidence type="ECO:0000256" key="2">
    <source>
        <dbReference type="ARBA" id="ARBA00022679"/>
    </source>
</evidence>
<evidence type="ECO:0000313" key="4">
    <source>
        <dbReference type="EMBL" id="GLB66891.1"/>
    </source>
</evidence>
<evidence type="ECO:0000259" key="3">
    <source>
        <dbReference type="Pfam" id="PF13439"/>
    </source>
</evidence>
<keyword evidence="1" id="KW-0328">Glycosyltransferase</keyword>